<comment type="similarity">
    <text evidence="10 11">Belongs to the TonB-dependent receptor family.</text>
</comment>
<comment type="subcellular location">
    <subcellularLocation>
        <location evidence="1 10">Cell outer membrane</location>
        <topology evidence="1 10">Multi-pass membrane protein</topology>
    </subcellularLocation>
</comment>
<dbReference type="InterPro" id="IPR039426">
    <property type="entry name" value="TonB-dep_rcpt-like"/>
</dbReference>
<evidence type="ECO:0000256" key="7">
    <source>
        <dbReference type="ARBA" id="ARBA00023136"/>
    </source>
</evidence>
<evidence type="ECO:0000256" key="10">
    <source>
        <dbReference type="PROSITE-ProRule" id="PRU01360"/>
    </source>
</evidence>
<keyword evidence="5" id="KW-0732">Signal</keyword>
<keyword evidence="8 14" id="KW-0675">Receptor</keyword>
<evidence type="ECO:0000256" key="4">
    <source>
        <dbReference type="ARBA" id="ARBA00022692"/>
    </source>
</evidence>
<evidence type="ECO:0000256" key="1">
    <source>
        <dbReference type="ARBA" id="ARBA00004571"/>
    </source>
</evidence>
<dbReference type="PROSITE" id="PS52016">
    <property type="entry name" value="TONB_DEPENDENT_REC_3"/>
    <property type="match status" value="1"/>
</dbReference>
<evidence type="ECO:0000256" key="2">
    <source>
        <dbReference type="ARBA" id="ARBA00022448"/>
    </source>
</evidence>
<organism evidence="14 15">
    <name type="scientific">Natronoflexus pectinivorans</name>
    <dbReference type="NCBI Taxonomy" id="682526"/>
    <lineage>
        <taxon>Bacteria</taxon>
        <taxon>Pseudomonadati</taxon>
        <taxon>Bacteroidota</taxon>
        <taxon>Bacteroidia</taxon>
        <taxon>Marinilabiliales</taxon>
        <taxon>Marinilabiliaceae</taxon>
        <taxon>Natronoflexus</taxon>
    </lineage>
</organism>
<dbReference type="PANTHER" id="PTHR30069:SF29">
    <property type="entry name" value="HEMOGLOBIN AND HEMOGLOBIN-HAPTOGLOBIN-BINDING PROTEIN 1-RELATED"/>
    <property type="match status" value="1"/>
</dbReference>
<accession>A0A4R2GFJ3</accession>
<dbReference type="Gene3D" id="2.40.170.20">
    <property type="entry name" value="TonB-dependent receptor, beta-barrel domain"/>
    <property type="match status" value="1"/>
</dbReference>
<keyword evidence="9 10" id="KW-0998">Cell outer membrane</keyword>
<keyword evidence="4 10" id="KW-0812">Transmembrane</keyword>
<dbReference type="InterPro" id="IPR000531">
    <property type="entry name" value="Beta-barrel_TonB"/>
</dbReference>
<dbReference type="GO" id="GO:0044718">
    <property type="term" value="P:siderophore transmembrane transport"/>
    <property type="evidence" value="ECO:0007669"/>
    <property type="project" value="TreeGrafter"/>
</dbReference>
<gene>
    <name evidence="14" type="ORF">EV194_11195</name>
</gene>
<evidence type="ECO:0000259" key="13">
    <source>
        <dbReference type="Pfam" id="PF07715"/>
    </source>
</evidence>
<dbReference type="Proteomes" id="UP000295221">
    <property type="component" value="Unassembled WGS sequence"/>
</dbReference>
<reference evidence="14 15" key="1">
    <citation type="submission" date="2019-03" db="EMBL/GenBank/DDBJ databases">
        <title>Genomic Encyclopedia of Type Strains, Phase IV (KMG-IV): sequencing the most valuable type-strain genomes for metagenomic binning, comparative biology and taxonomic classification.</title>
        <authorList>
            <person name="Goeker M."/>
        </authorList>
    </citation>
    <scope>NUCLEOTIDE SEQUENCE [LARGE SCALE GENOMIC DNA]</scope>
    <source>
        <strain evidence="14 15">DSM 24179</strain>
    </source>
</reference>
<keyword evidence="3 10" id="KW-1134">Transmembrane beta strand</keyword>
<evidence type="ECO:0000256" key="3">
    <source>
        <dbReference type="ARBA" id="ARBA00022452"/>
    </source>
</evidence>
<comment type="caution">
    <text evidence="14">The sequence shown here is derived from an EMBL/GenBank/DDBJ whole genome shotgun (WGS) entry which is preliminary data.</text>
</comment>
<feature type="domain" description="TonB-dependent receptor plug" evidence="13">
    <location>
        <begin position="116"/>
        <end position="218"/>
    </location>
</feature>
<dbReference type="GO" id="GO:0009279">
    <property type="term" value="C:cell outer membrane"/>
    <property type="evidence" value="ECO:0007669"/>
    <property type="project" value="UniProtKB-SubCell"/>
</dbReference>
<dbReference type="Pfam" id="PF07715">
    <property type="entry name" value="Plug"/>
    <property type="match status" value="1"/>
</dbReference>
<dbReference type="AlphaFoldDB" id="A0A4R2GFJ3"/>
<protein>
    <submittedName>
        <fullName evidence="14">Iron complex outermembrane receptor protein</fullName>
    </submittedName>
</protein>
<proteinExistence type="inferred from homology"/>
<evidence type="ECO:0000256" key="8">
    <source>
        <dbReference type="ARBA" id="ARBA00023170"/>
    </source>
</evidence>
<dbReference type="InterPro" id="IPR012910">
    <property type="entry name" value="Plug_dom"/>
</dbReference>
<dbReference type="Pfam" id="PF00593">
    <property type="entry name" value="TonB_dep_Rec_b-barrel"/>
    <property type="match status" value="1"/>
</dbReference>
<dbReference type="Gene3D" id="2.170.130.10">
    <property type="entry name" value="TonB-dependent receptor, plug domain"/>
    <property type="match status" value="1"/>
</dbReference>
<dbReference type="OrthoDB" id="9775095at2"/>
<keyword evidence="7 10" id="KW-0472">Membrane</keyword>
<dbReference type="InterPro" id="IPR036942">
    <property type="entry name" value="Beta-barrel_TonB_sf"/>
</dbReference>
<evidence type="ECO:0000313" key="14">
    <source>
        <dbReference type="EMBL" id="TCO06975.1"/>
    </source>
</evidence>
<keyword evidence="6 11" id="KW-0798">TonB box</keyword>
<feature type="domain" description="TonB-dependent receptor-like beta-barrel" evidence="12">
    <location>
        <begin position="325"/>
        <end position="712"/>
    </location>
</feature>
<evidence type="ECO:0000256" key="5">
    <source>
        <dbReference type="ARBA" id="ARBA00022729"/>
    </source>
</evidence>
<dbReference type="EMBL" id="SLWK01000011">
    <property type="protein sequence ID" value="TCO06975.1"/>
    <property type="molecule type" value="Genomic_DNA"/>
</dbReference>
<evidence type="ECO:0000256" key="9">
    <source>
        <dbReference type="ARBA" id="ARBA00023237"/>
    </source>
</evidence>
<evidence type="ECO:0000256" key="6">
    <source>
        <dbReference type="ARBA" id="ARBA00023077"/>
    </source>
</evidence>
<dbReference type="SUPFAM" id="SSF56935">
    <property type="entry name" value="Porins"/>
    <property type="match status" value="1"/>
</dbReference>
<dbReference type="GO" id="GO:0015344">
    <property type="term" value="F:siderophore uptake transmembrane transporter activity"/>
    <property type="evidence" value="ECO:0007669"/>
    <property type="project" value="TreeGrafter"/>
</dbReference>
<keyword evidence="2 10" id="KW-0813">Transport</keyword>
<sequence>MELMKIILFFALLFWSAASLGQKTILVQDKLNKQPIPAVYLLCNGQQVAVSNLHGEIELPSDISCQTVVLSHISYKNIEIFIDGVTDRQTIFLTPSESQLDEVLVTATPFHRIRSAIPGSISVLEGDLLQTGQQTDIRPHLEQIPGIQMQAGALNTARLTIRGIGSRTPYASNRIKAYYEDIPLTSGDGATIVEDLEINEMGKVEVIKGPSSALYGPGLGGTIVIRSAPIPLGWNVTALTETGSFNLLRGGISLSHRDSASYLSSAFYRTTMDGYRQNSRYERSNFIVRGGVSLNRSQASQHKLTFFLNHVDLMAQIPSSIDRETYLSNPRSAAANWLAIRGYQSYNKWQAGVSLQSQLTPLISNRIAIYGIYNDAYEPRPFNTLDELTKTIGVRQQLLYSGNSISLSLGGELFTENYQWKIFETIGEERGEQEFHSRERRNYYNLFAHAEKEFETGTIVTAGVNLHQLFYRTNVLFPQNEPVETHRYSPVISPRVAVNQRLWTGNYLFASVGHGFSAPSPEEALLPDGSINRDLQPEEGINYEGGIRSSLLSNRLNLDITAYRINIQNLLMTRRDAEDVFYGENAGKTTHYGIESSAFVHITNPLLFPEHSLRVTHTLMRNKFGRFEQDDLDFRNKKLPGLPGSSLNISMTNTLLKNLSLNTSFQHISRQYLNDANTISYSGHELIDLSLNYRYTNGWIKDLRVSTGVQNLLDRHHASMVLVNAPSFGTTPPRYFYPGLPRRFFVNLRVNI</sequence>
<dbReference type="PANTHER" id="PTHR30069">
    <property type="entry name" value="TONB-DEPENDENT OUTER MEMBRANE RECEPTOR"/>
    <property type="match status" value="1"/>
</dbReference>
<keyword evidence="15" id="KW-1185">Reference proteome</keyword>
<evidence type="ECO:0000256" key="11">
    <source>
        <dbReference type="RuleBase" id="RU003357"/>
    </source>
</evidence>
<name>A0A4R2GFJ3_9BACT</name>
<evidence type="ECO:0000313" key="15">
    <source>
        <dbReference type="Proteomes" id="UP000295221"/>
    </source>
</evidence>
<dbReference type="InterPro" id="IPR037066">
    <property type="entry name" value="Plug_dom_sf"/>
</dbReference>
<evidence type="ECO:0000259" key="12">
    <source>
        <dbReference type="Pfam" id="PF00593"/>
    </source>
</evidence>